<dbReference type="PANTHER" id="PTHR10353:SF192">
    <property type="entry name" value="4-HYDROXY-7-METHOXY-3-OXO-3,4-DIHYDRO-2H-1,4-BENZOXAZIN-2-YL GLUCOSIDEBETA-D-GLUCOSIDASE"/>
    <property type="match status" value="1"/>
</dbReference>
<evidence type="ECO:0000313" key="4">
    <source>
        <dbReference type="Proteomes" id="UP000015105"/>
    </source>
</evidence>
<sequence length="83" mass="9620">MFEDYPEVMKKNVGSRLPSFSKVQSELIKGSLDFIGINHYYSLYVNDRPLETGVRDYNTDMSVDSRGKYLFWMLILGLLLNCS</sequence>
<dbReference type="SUPFAM" id="SSF51445">
    <property type="entry name" value="(Trans)glycosidases"/>
    <property type="match status" value="1"/>
</dbReference>
<dbReference type="Gene3D" id="3.20.20.80">
    <property type="entry name" value="Glycosidases"/>
    <property type="match status" value="1"/>
</dbReference>
<reference evidence="3" key="3">
    <citation type="journal article" date="2017" name="Nature">
        <title>Genome sequence of the progenitor of the wheat D genome Aegilops tauschii.</title>
        <authorList>
            <person name="Luo M.C."/>
            <person name="Gu Y.Q."/>
            <person name="Puiu D."/>
            <person name="Wang H."/>
            <person name="Twardziok S.O."/>
            <person name="Deal K.R."/>
            <person name="Huo N."/>
            <person name="Zhu T."/>
            <person name="Wang L."/>
            <person name="Wang Y."/>
            <person name="McGuire P.E."/>
            <person name="Liu S."/>
            <person name="Long H."/>
            <person name="Ramasamy R.K."/>
            <person name="Rodriguez J.C."/>
            <person name="Van S.L."/>
            <person name="Yuan L."/>
            <person name="Wang Z."/>
            <person name="Xia Z."/>
            <person name="Xiao L."/>
            <person name="Anderson O.D."/>
            <person name="Ouyang S."/>
            <person name="Liang Y."/>
            <person name="Zimin A.V."/>
            <person name="Pertea G."/>
            <person name="Qi P."/>
            <person name="Bennetzen J.L."/>
            <person name="Dai X."/>
            <person name="Dawson M.W."/>
            <person name="Muller H.G."/>
            <person name="Kugler K."/>
            <person name="Rivarola-Duarte L."/>
            <person name="Spannagl M."/>
            <person name="Mayer K.F.X."/>
            <person name="Lu F.H."/>
            <person name="Bevan M.W."/>
            <person name="Leroy P."/>
            <person name="Li P."/>
            <person name="You F.M."/>
            <person name="Sun Q."/>
            <person name="Liu Z."/>
            <person name="Lyons E."/>
            <person name="Wicker T."/>
            <person name="Salzberg S.L."/>
            <person name="Devos K.M."/>
            <person name="Dvorak J."/>
        </authorList>
    </citation>
    <scope>NUCLEOTIDE SEQUENCE [LARGE SCALE GENOMIC DNA]</scope>
    <source>
        <strain evidence="3">cv. AL8/78</strain>
    </source>
</reference>
<dbReference type="PANTHER" id="PTHR10353">
    <property type="entry name" value="GLYCOSYL HYDROLASE"/>
    <property type="match status" value="1"/>
</dbReference>
<dbReference type="Proteomes" id="UP000015105">
    <property type="component" value="Chromosome 3D"/>
</dbReference>
<dbReference type="AlphaFoldDB" id="A0A453FS55"/>
<dbReference type="GO" id="GO:0005975">
    <property type="term" value="P:carbohydrate metabolic process"/>
    <property type="evidence" value="ECO:0007669"/>
    <property type="project" value="InterPro"/>
</dbReference>
<dbReference type="InterPro" id="IPR001360">
    <property type="entry name" value="Glyco_hydro_1"/>
</dbReference>
<evidence type="ECO:0000313" key="3">
    <source>
        <dbReference type="EnsemblPlants" id="AET3Gv20763800.21"/>
    </source>
</evidence>
<dbReference type="EnsemblPlants" id="AET3Gv20763800.21">
    <property type="protein sequence ID" value="AET3Gv20763800.21"/>
    <property type="gene ID" value="AET3Gv20763800"/>
</dbReference>
<dbReference type="GO" id="GO:0008422">
    <property type="term" value="F:beta-glucosidase activity"/>
    <property type="evidence" value="ECO:0007669"/>
    <property type="project" value="TreeGrafter"/>
</dbReference>
<dbReference type="Gramene" id="AET3Gv20763800.21">
    <property type="protein sequence ID" value="AET3Gv20763800.21"/>
    <property type="gene ID" value="AET3Gv20763800"/>
</dbReference>
<organism evidence="3 4">
    <name type="scientific">Aegilops tauschii subsp. strangulata</name>
    <name type="common">Goatgrass</name>
    <dbReference type="NCBI Taxonomy" id="200361"/>
    <lineage>
        <taxon>Eukaryota</taxon>
        <taxon>Viridiplantae</taxon>
        <taxon>Streptophyta</taxon>
        <taxon>Embryophyta</taxon>
        <taxon>Tracheophyta</taxon>
        <taxon>Spermatophyta</taxon>
        <taxon>Magnoliopsida</taxon>
        <taxon>Liliopsida</taxon>
        <taxon>Poales</taxon>
        <taxon>Poaceae</taxon>
        <taxon>BOP clade</taxon>
        <taxon>Pooideae</taxon>
        <taxon>Triticodae</taxon>
        <taxon>Triticeae</taxon>
        <taxon>Triticinae</taxon>
        <taxon>Aegilops</taxon>
    </lineage>
</organism>
<reference evidence="3" key="4">
    <citation type="submission" date="2019-03" db="UniProtKB">
        <authorList>
            <consortium name="EnsemblPlants"/>
        </authorList>
    </citation>
    <scope>IDENTIFICATION</scope>
</reference>
<evidence type="ECO:0000256" key="1">
    <source>
        <dbReference type="ARBA" id="ARBA00010838"/>
    </source>
</evidence>
<name>A0A453FS55_AEGTS</name>
<comment type="similarity">
    <text evidence="1 2">Belongs to the glycosyl hydrolase 1 family.</text>
</comment>
<reference evidence="4" key="2">
    <citation type="journal article" date="2017" name="Nat. Plants">
        <title>The Aegilops tauschii genome reveals multiple impacts of transposons.</title>
        <authorList>
            <person name="Zhao G."/>
            <person name="Zou C."/>
            <person name="Li K."/>
            <person name="Wang K."/>
            <person name="Li T."/>
            <person name="Gao L."/>
            <person name="Zhang X."/>
            <person name="Wang H."/>
            <person name="Yang Z."/>
            <person name="Liu X."/>
            <person name="Jiang W."/>
            <person name="Mao L."/>
            <person name="Kong X."/>
            <person name="Jiao Y."/>
            <person name="Jia J."/>
        </authorList>
    </citation>
    <scope>NUCLEOTIDE SEQUENCE [LARGE SCALE GENOMIC DNA]</scope>
    <source>
        <strain evidence="4">cv. AL8/78</strain>
    </source>
</reference>
<evidence type="ECO:0000256" key="2">
    <source>
        <dbReference type="RuleBase" id="RU003690"/>
    </source>
</evidence>
<protein>
    <submittedName>
        <fullName evidence="3">Uncharacterized protein</fullName>
    </submittedName>
</protein>
<reference evidence="3" key="5">
    <citation type="journal article" date="2021" name="G3 (Bethesda)">
        <title>Aegilops tauschii genome assembly Aet v5.0 features greater sequence contiguity and improved annotation.</title>
        <authorList>
            <person name="Wang L."/>
            <person name="Zhu T."/>
            <person name="Rodriguez J.C."/>
            <person name="Deal K.R."/>
            <person name="Dubcovsky J."/>
            <person name="McGuire P.E."/>
            <person name="Lux T."/>
            <person name="Spannagl M."/>
            <person name="Mayer K.F.X."/>
            <person name="Baldrich P."/>
            <person name="Meyers B.C."/>
            <person name="Huo N."/>
            <person name="Gu Y.Q."/>
            <person name="Zhou H."/>
            <person name="Devos K.M."/>
            <person name="Bennetzen J.L."/>
            <person name="Unver T."/>
            <person name="Budak H."/>
            <person name="Gulick P.J."/>
            <person name="Galiba G."/>
            <person name="Kalapos B."/>
            <person name="Nelson D.R."/>
            <person name="Li P."/>
            <person name="You F.M."/>
            <person name="Luo M.C."/>
            <person name="Dvorak J."/>
        </authorList>
    </citation>
    <scope>NUCLEOTIDE SEQUENCE [LARGE SCALE GENOMIC DNA]</scope>
    <source>
        <strain evidence="3">cv. AL8/78</strain>
    </source>
</reference>
<proteinExistence type="inferred from homology"/>
<reference evidence="4" key="1">
    <citation type="journal article" date="2014" name="Science">
        <title>Ancient hybridizations among the ancestral genomes of bread wheat.</title>
        <authorList>
            <consortium name="International Wheat Genome Sequencing Consortium,"/>
            <person name="Marcussen T."/>
            <person name="Sandve S.R."/>
            <person name="Heier L."/>
            <person name="Spannagl M."/>
            <person name="Pfeifer M."/>
            <person name="Jakobsen K.S."/>
            <person name="Wulff B.B."/>
            <person name="Steuernagel B."/>
            <person name="Mayer K.F."/>
            <person name="Olsen O.A."/>
        </authorList>
    </citation>
    <scope>NUCLEOTIDE SEQUENCE [LARGE SCALE GENOMIC DNA]</scope>
    <source>
        <strain evidence="4">cv. AL8/78</strain>
    </source>
</reference>
<keyword evidence="4" id="KW-1185">Reference proteome</keyword>
<dbReference type="Pfam" id="PF00232">
    <property type="entry name" value="Glyco_hydro_1"/>
    <property type="match status" value="1"/>
</dbReference>
<dbReference type="InterPro" id="IPR017853">
    <property type="entry name" value="GH"/>
</dbReference>
<accession>A0A453FS55</accession>